<organism evidence="2 3">
    <name type="scientific">Caerostris darwini</name>
    <dbReference type="NCBI Taxonomy" id="1538125"/>
    <lineage>
        <taxon>Eukaryota</taxon>
        <taxon>Metazoa</taxon>
        <taxon>Ecdysozoa</taxon>
        <taxon>Arthropoda</taxon>
        <taxon>Chelicerata</taxon>
        <taxon>Arachnida</taxon>
        <taxon>Araneae</taxon>
        <taxon>Araneomorphae</taxon>
        <taxon>Entelegynae</taxon>
        <taxon>Araneoidea</taxon>
        <taxon>Araneidae</taxon>
        <taxon>Caerostris</taxon>
    </lineage>
</organism>
<evidence type="ECO:0000313" key="2">
    <source>
        <dbReference type="EMBL" id="GIY74550.1"/>
    </source>
</evidence>
<dbReference type="Proteomes" id="UP001054837">
    <property type="component" value="Unassembled WGS sequence"/>
</dbReference>
<dbReference type="EMBL" id="BPLQ01013760">
    <property type="protein sequence ID" value="GIY74550.1"/>
    <property type="molecule type" value="Genomic_DNA"/>
</dbReference>
<reference evidence="2 3" key="1">
    <citation type="submission" date="2021-06" db="EMBL/GenBank/DDBJ databases">
        <title>Caerostris darwini draft genome.</title>
        <authorList>
            <person name="Kono N."/>
            <person name="Arakawa K."/>
        </authorList>
    </citation>
    <scope>NUCLEOTIDE SEQUENCE [LARGE SCALE GENOMIC DNA]</scope>
</reference>
<proteinExistence type="predicted"/>
<evidence type="ECO:0000256" key="1">
    <source>
        <dbReference type="SAM" id="MobiDB-lite"/>
    </source>
</evidence>
<keyword evidence="3" id="KW-1185">Reference proteome</keyword>
<accession>A0AAV4VZ69</accession>
<protein>
    <submittedName>
        <fullName evidence="2">Uncharacterized protein</fullName>
    </submittedName>
</protein>
<feature type="compositionally biased region" description="Polar residues" evidence="1">
    <location>
        <begin position="15"/>
        <end position="26"/>
    </location>
</feature>
<gene>
    <name evidence="2" type="ORF">CDAR_410011</name>
</gene>
<dbReference type="AlphaFoldDB" id="A0AAV4VZ69"/>
<sequence>MEREQELVITEESTESQGLQNQSTPGIITEREQPPVITEESTENQGLQNQSTPSIIMEREQAPVIAEESTDSQIPDEEIDSILASMHSHRLSMGLPPIYLFSAAYIRMEFQEYYRLRKLALQLSSMKVSFLNFVLHNFISTIDLASSLEDGVNFLACSWGEVRSNSTLQDIQDSNARLKDFSRIVIEHISTAKVDYACIIKKLQAYMDQKHSLNSDLYLFLARFFPRAFEKWPN</sequence>
<name>A0AAV4VZ69_9ARAC</name>
<feature type="region of interest" description="Disordered" evidence="1">
    <location>
        <begin position="1"/>
        <end position="50"/>
    </location>
</feature>
<evidence type="ECO:0000313" key="3">
    <source>
        <dbReference type="Proteomes" id="UP001054837"/>
    </source>
</evidence>
<comment type="caution">
    <text evidence="2">The sequence shown here is derived from an EMBL/GenBank/DDBJ whole genome shotgun (WGS) entry which is preliminary data.</text>
</comment>